<dbReference type="RefSeq" id="WP_036086094.1">
    <property type="nucleotide sequence ID" value="NZ_CBCSHQ010000004.1"/>
</dbReference>
<evidence type="ECO:0000313" key="9">
    <source>
        <dbReference type="Proteomes" id="UP000029844"/>
    </source>
</evidence>
<feature type="transmembrane region" description="Helical" evidence="7">
    <location>
        <begin position="72"/>
        <end position="90"/>
    </location>
</feature>
<accession>A0A099W8P5</accession>
<comment type="similarity">
    <text evidence="2 7">Belongs to the UPF0266 family.</text>
</comment>
<keyword evidence="6 7" id="KW-0472">Membrane</keyword>
<proteinExistence type="inferred from homology"/>
<evidence type="ECO:0000256" key="6">
    <source>
        <dbReference type="ARBA" id="ARBA00023136"/>
    </source>
</evidence>
<keyword evidence="5 7" id="KW-1133">Transmembrane helix</keyword>
<dbReference type="Pfam" id="PF06173">
    <property type="entry name" value="DUF986"/>
    <property type="match status" value="1"/>
</dbReference>
<dbReference type="EMBL" id="JNFA01000023">
    <property type="protein sequence ID" value="KGL40823.1"/>
    <property type="molecule type" value="Genomic_DNA"/>
</dbReference>
<feature type="transmembrane region" description="Helical" evidence="7">
    <location>
        <begin position="47"/>
        <end position="66"/>
    </location>
</feature>
<dbReference type="Proteomes" id="UP000029844">
    <property type="component" value="Unassembled WGS sequence"/>
</dbReference>
<evidence type="ECO:0000256" key="7">
    <source>
        <dbReference type="HAMAP-Rule" id="MF_01071"/>
    </source>
</evidence>
<evidence type="ECO:0000256" key="2">
    <source>
        <dbReference type="ARBA" id="ARBA00009962"/>
    </source>
</evidence>
<dbReference type="NCBIfam" id="NF002791">
    <property type="entry name" value="PRK02913.1"/>
    <property type="match status" value="1"/>
</dbReference>
<dbReference type="GO" id="GO:0005886">
    <property type="term" value="C:plasma membrane"/>
    <property type="evidence" value="ECO:0007669"/>
    <property type="project" value="UniProtKB-SubCell"/>
</dbReference>
<dbReference type="STRING" id="1552123.EP57_09720"/>
<dbReference type="PIRSF" id="PIRSF020687">
    <property type="entry name" value="UCP020687"/>
    <property type="match status" value="1"/>
</dbReference>
<dbReference type="HAMAP" id="MF_01071">
    <property type="entry name" value="UPF0266"/>
    <property type="match status" value="1"/>
</dbReference>
<protein>
    <recommendedName>
        <fullName evidence="7">UPF0266 membrane protein EP57_09720</fullName>
    </recommendedName>
</protein>
<keyword evidence="4 7" id="KW-0812">Transmembrane</keyword>
<dbReference type="InterPro" id="IPR009328">
    <property type="entry name" value="DUF986"/>
</dbReference>
<evidence type="ECO:0000256" key="4">
    <source>
        <dbReference type="ARBA" id="ARBA00022692"/>
    </source>
</evidence>
<sequence length="155" mass="18011">MSFDATNIFLLIMIAGAFLFSFYDGVVLHFWKGKTVRSIPLRSRGKWDGYIFVGLITLLFISNAFLRHGPTSTSVLLAILGVLFFYICFIRKGRIIFKEHGFFYALLFFEYKKMERINLSEDGVLVIETGRQRLLLFARNEQDLADMLQIFTERS</sequence>
<reference evidence="8 9" key="1">
    <citation type="submission" date="2014-05" db="EMBL/GenBank/DDBJ databases">
        <title>Novel Listeriaceae from food processing environments.</title>
        <authorList>
            <person name="den Bakker H.C."/>
        </authorList>
    </citation>
    <scope>NUCLEOTIDE SEQUENCE [LARGE SCALE GENOMIC DNA]</scope>
    <source>
        <strain evidence="8 9">FSL A5-0281</strain>
    </source>
</reference>
<comment type="subcellular location">
    <subcellularLocation>
        <location evidence="1 7">Cell membrane</location>
        <topology evidence="1 7">Multi-pass membrane protein</topology>
    </subcellularLocation>
</comment>
<keyword evidence="3 7" id="KW-1003">Cell membrane</keyword>
<dbReference type="GeneID" id="58717650"/>
<comment type="caution">
    <text evidence="8">The sequence shown here is derived from an EMBL/GenBank/DDBJ whole genome shotgun (WGS) entry which is preliminary data.</text>
</comment>
<evidence type="ECO:0000256" key="1">
    <source>
        <dbReference type="ARBA" id="ARBA00004651"/>
    </source>
</evidence>
<organism evidence="8 9">
    <name type="scientific">Listeria booriae</name>
    <dbReference type="NCBI Taxonomy" id="1552123"/>
    <lineage>
        <taxon>Bacteria</taxon>
        <taxon>Bacillati</taxon>
        <taxon>Bacillota</taxon>
        <taxon>Bacilli</taxon>
        <taxon>Bacillales</taxon>
        <taxon>Listeriaceae</taxon>
        <taxon>Listeria</taxon>
    </lineage>
</organism>
<evidence type="ECO:0000256" key="5">
    <source>
        <dbReference type="ARBA" id="ARBA00022989"/>
    </source>
</evidence>
<dbReference type="AlphaFoldDB" id="A0A099W8P5"/>
<name>A0A099W8P5_9LIST</name>
<feature type="transmembrane region" description="Helical" evidence="7">
    <location>
        <begin position="6"/>
        <end position="26"/>
    </location>
</feature>
<evidence type="ECO:0000256" key="3">
    <source>
        <dbReference type="ARBA" id="ARBA00022475"/>
    </source>
</evidence>
<keyword evidence="9" id="KW-1185">Reference proteome</keyword>
<gene>
    <name evidence="8" type="ORF">EP57_09720</name>
</gene>
<evidence type="ECO:0000313" key="8">
    <source>
        <dbReference type="EMBL" id="KGL40823.1"/>
    </source>
</evidence>
<dbReference type="eggNOG" id="COG4811">
    <property type="taxonomic scope" value="Bacteria"/>
</dbReference>
<dbReference type="OrthoDB" id="2360740at2"/>